<proteinExistence type="predicted"/>
<protein>
    <submittedName>
        <fullName evidence="1">Uncharacterized protein</fullName>
    </submittedName>
</protein>
<organism evidence="1 2">
    <name type="scientific">Brassica cretica</name>
    <name type="common">Mustard</name>
    <dbReference type="NCBI Taxonomy" id="69181"/>
    <lineage>
        <taxon>Eukaryota</taxon>
        <taxon>Viridiplantae</taxon>
        <taxon>Streptophyta</taxon>
        <taxon>Embryophyta</taxon>
        <taxon>Tracheophyta</taxon>
        <taxon>Spermatophyta</taxon>
        <taxon>Magnoliopsida</taxon>
        <taxon>eudicotyledons</taxon>
        <taxon>Gunneridae</taxon>
        <taxon>Pentapetalae</taxon>
        <taxon>rosids</taxon>
        <taxon>malvids</taxon>
        <taxon>Brassicales</taxon>
        <taxon>Brassicaceae</taxon>
        <taxon>Brassiceae</taxon>
        <taxon>Brassica</taxon>
    </lineage>
</organism>
<accession>A0A8S9JMR2</accession>
<reference evidence="1" key="1">
    <citation type="submission" date="2019-12" db="EMBL/GenBank/DDBJ databases">
        <title>Genome sequencing and annotation of Brassica cretica.</title>
        <authorList>
            <person name="Studholme D.J."/>
            <person name="Sarris P.F."/>
        </authorList>
    </citation>
    <scope>NUCLEOTIDE SEQUENCE</scope>
    <source>
        <strain evidence="1">PFS-001/15</strain>
        <tissue evidence="1">Leaf</tissue>
    </source>
</reference>
<dbReference type="AlphaFoldDB" id="A0A8S9JMR2"/>
<name>A0A8S9JMR2_BRACR</name>
<gene>
    <name evidence="1" type="ORF">F2Q68_00006136</name>
</gene>
<sequence>MTAAGVASEKTKKLFKLSLCLFRLGFNSSKCNACLKTQRLYLDKVKGGLGCEFLWDPKERYFPIIEYRWRYNTHTTVPSPSSSVIVLLCQRLGGGEKMTAAGVASEKTKKLFKLSLSLFRLGFNSSKW</sequence>
<evidence type="ECO:0000313" key="2">
    <source>
        <dbReference type="Proteomes" id="UP000712281"/>
    </source>
</evidence>
<dbReference type="EMBL" id="QGKW02001660">
    <property type="protein sequence ID" value="KAF2582816.1"/>
    <property type="molecule type" value="Genomic_DNA"/>
</dbReference>
<evidence type="ECO:0000313" key="1">
    <source>
        <dbReference type="EMBL" id="KAF2582816.1"/>
    </source>
</evidence>
<dbReference type="Proteomes" id="UP000712281">
    <property type="component" value="Unassembled WGS sequence"/>
</dbReference>
<comment type="caution">
    <text evidence="1">The sequence shown here is derived from an EMBL/GenBank/DDBJ whole genome shotgun (WGS) entry which is preliminary data.</text>
</comment>